<organism evidence="8 9">
    <name type="scientific">Devosia enhydra</name>
    <dbReference type="NCBI Taxonomy" id="665118"/>
    <lineage>
        <taxon>Bacteria</taxon>
        <taxon>Pseudomonadati</taxon>
        <taxon>Pseudomonadota</taxon>
        <taxon>Alphaproteobacteria</taxon>
        <taxon>Hyphomicrobiales</taxon>
        <taxon>Devosiaceae</taxon>
        <taxon>Devosia</taxon>
    </lineage>
</organism>
<keyword evidence="3" id="KW-0472">Membrane</keyword>
<keyword evidence="2 6" id="KW-0732">Signal</keyword>
<keyword evidence="9" id="KW-1185">Reference proteome</keyword>
<dbReference type="Gene3D" id="2.40.160.20">
    <property type="match status" value="1"/>
</dbReference>
<dbReference type="GO" id="GO:0009279">
    <property type="term" value="C:cell outer membrane"/>
    <property type="evidence" value="ECO:0007669"/>
    <property type="project" value="UniProtKB-SubCell"/>
</dbReference>
<dbReference type="EMBL" id="FPKU01000001">
    <property type="protein sequence ID" value="SFZ80755.1"/>
    <property type="molecule type" value="Genomic_DNA"/>
</dbReference>
<dbReference type="OrthoDB" id="9815357at2"/>
<reference evidence="8 9" key="1">
    <citation type="submission" date="2016-11" db="EMBL/GenBank/DDBJ databases">
        <authorList>
            <person name="Jaros S."/>
            <person name="Januszkiewicz K."/>
            <person name="Wedrychowicz H."/>
        </authorList>
    </citation>
    <scope>NUCLEOTIDE SEQUENCE [LARGE SCALE GENOMIC DNA]</scope>
    <source>
        <strain evidence="8 9">ATCC 23634</strain>
    </source>
</reference>
<protein>
    <submittedName>
        <fullName evidence="8">Opacity protein</fullName>
    </submittedName>
</protein>
<feature type="signal peptide" evidence="6">
    <location>
        <begin position="1"/>
        <end position="20"/>
    </location>
</feature>
<dbReference type="PANTHER" id="PTHR34001">
    <property type="entry name" value="BLL7405 PROTEIN"/>
    <property type="match status" value="1"/>
</dbReference>
<feature type="chain" id="PRO_5012679111" evidence="6">
    <location>
        <begin position="21"/>
        <end position="285"/>
    </location>
</feature>
<dbReference type="PANTHER" id="PTHR34001:SF3">
    <property type="entry name" value="BLL7405 PROTEIN"/>
    <property type="match status" value="1"/>
</dbReference>
<proteinExistence type="inferred from homology"/>
<evidence type="ECO:0000256" key="3">
    <source>
        <dbReference type="ARBA" id="ARBA00023136"/>
    </source>
</evidence>
<gene>
    <name evidence="8" type="ORF">SAMN02983003_0107</name>
</gene>
<dbReference type="SUPFAM" id="SSF56925">
    <property type="entry name" value="OMPA-like"/>
    <property type="match status" value="1"/>
</dbReference>
<evidence type="ECO:0000256" key="4">
    <source>
        <dbReference type="ARBA" id="ARBA00023237"/>
    </source>
</evidence>
<keyword evidence="4" id="KW-0998">Cell outer membrane</keyword>
<dbReference type="Pfam" id="PF13505">
    <property type="entry name" value="OMP_b-brl"/>
    <property type="match status" value="1"/>
</dbReference>
<dbReference type="InterPro" id="IPR011250">
    <property type="entry name" value="OMP/PagP_B-barrel"/>
</dbReference>
<dbReference type="InterPro" id="IPR027385">
    <property type="entry name" value="Beta-barrel_OMP"/>
</dbReference>
<evidence type="ECO:0000313" key="9">
    <source>
        <dbReference type="Proteomes" id="UP000183447"/>
    </source>
</evidence>
<evidence type="ECO:0000256" key="6">
    <source>
        <dbReference type="SAM" id="SignalP"/>
    </source>
</evidence>
<accession>A0A1K2HSA8</accession>
<dbReference type="InterPro" id="IPR051692">
    <property type="entry name" value="OMP-like"/>
</dbReference>
<sequence length="285" mass="29351">MKTILMATTALAMSASVAMAADFPIYNPIAPAPAAYDWTGFYVGVNAGYGGGNFNYPVSIDLIVPDGFEDLDIDEQEEFLDDLPLGIGEGLDPETLEGGDVISLATGSADLTAGGFVGGLQAGYNFMASESILLGIEADIQASSISGTVTASIDTPVSTDLLSAGTDLNWYGTLRARAGMTHDRFLGYVTGGVAYGQTTSAISLLGTEIGSVENDLWGWTVGAGFEYAVTDQISLKTEYGYVDLGTAELVSGTLLGGGGGEGSIDGTLSSAVAFHTVRAGLNFHF</sequence>
<dbReference type="RefSeq" id="WP_143145592.1">
    <property type="nucleotide sequence ID" value="NZ_FPKU01000001.1"/>
</dbReference>
<evidence type="ECO:0000256" key="5">
    <source>
        <dbReference type="ARBA" id="ARBA00038306"/>
    </source>
</evidence>
<comment type="subcellular location">
    <subcellularLocation>
        <location evidence="1">Cell outer membrane</location>
    </subcellularLocation>
</comment>
<feature type="domain" description="Outer membrane protein beta-barrel" evidence="7">
    <location>
        <begin position="30"/>
        <end position="285"/>
    </location>
</feature>
<dbReference type="Proteomes" id="UP000183447">
    <property type="component" value="Unassembled WGS sequence"/>
</dbReference>
<evidence type="ECO:0000313" key="8">
    <source>
        <dbReference type="EMBL" id="SFZ80755.1"/>
    </source>
</evidence>
<dbReference type="STRING" id="665118.SAMN02983003_0107"/>
<comment type="similarity">
    <text evidence="5">Belongs to the Omp25/RopB family.</text>
</comment>
<evidence type="ECO:0000256" key="2">
    <source>
        <dbReference type="ARBA" id="ARBA00022729"/>
    </source>
</evidence>
<name>A0A1K2HSA8_9HYPH</name>
<dbReference type="AlphaFoldDB" id="A0A1K2HSA8"/>
<evidence type="ECO:0000256" key="1">
    <source>
        <dbReference type="ARBA" id="ARBA00004442"/>
    </source>
</evidence>
<evidence type="ECO:0000259" key="7">
    <source>
        <dbReference type="Pfam" id="PF13505"/>
    </source>
</evidence>